<evidence type="ECO:0000256" key="3">
    <source>
        <dbReference type="ARBA" id="ARBA00004961"/>
    </source>
</evidence>
<dbReference type="Gene3D" id="3.40.50.1360">
    <property type="match status" value="1"/>
</dbReference>
<dbReference type="InterPro" id="IPR037171">
    <property type="entry name" value="NagB/RpiA_transferase-like"/>
</dbReference>
<evidence type="ECO:0000256" key="1">
    <source>
        <dbReference type="ARBA" id="ARBA00000832"/>
    </source>
</evidence>
<evidence type="ECO:0000256" key="6">
    <source>
        <dbReference type="ARBA" id="ARBA00020337"/>
    </source>
</evidence>
<keyword evidence="10" id="KW-1185">Reference proteome</keyword>
<keyword evidence="7" id="KW-0378">Hydrolase</keyword>
<dbReference type="InterPro" id="IPR006148">
    <property type="entry name" value="Glc/Gal-6P_isomerase"/>
</dbReference>
<gene>
    <name evidence="7" type="primary">pgl</name>
    <name evidence="9" type="ORF">GHYDROH2_34560</name>
</gene>
<dbReference type="EC" id="3.1.1.31" evidence="5 7"/>
<comment type="catalytic activity">
    <reaction evidence="1 7">
        <text>6-phospho-D-glucono-1,5-lactone + H2O = 6-phospho-D-gluconate + H(+)</text>
        <dbReference type="Rhea" id="RHEA:12556"/>
        <dbReference type="ChEBI" id="CHEBI:15377"/>
        <dbReference type="ChEBI" id="CHEBI:15378"/>
        <dbReference type="ChEBI" id="CHEBI:57955"/>
        <dbReference type="ChEBI" id="CHEBI:58759"/>
        <dbReference type="EC" id="3.1.1.31"/>
    </reaction>
</comment>
<sequence length="241" mass="26592">MIRVYLDREALSLAAAELFATAAQSAVLDMGRFAVALAGGDTPRRTYEILAHEPFRNRVPWEKTHVFWGDERCVPAADPRNNARMAGRALLDHVPIPDGQVHPMVCGQAPQDTAKEYEALLRSYFPGDLPYFDLILLGLGENGHTASLFPQTPVLDERRRWVADVLLADEGMCRLSLTVPVINQASRVVFLVSGVNKASILREVLEGSPDPHRVPASLIRPAGQLVWLVDRDAARLLRNAA</sequence>
<evidence type="ECO:0000256" key="5">
    <source>
        <dbReference type="ARBA" id="ARBA00013198"/>
    </source>
</evidence>
<name>A0A9W6G3Y2_9BACT</name>
<dbReference type="EMBL" id="BSDS01000002">
    <property type="protein sequence ID" value="GLI39955.1"/>
    <property type="molecule type" value="Genomic_DNA"/>
</dbReference>
<dbReference type="Pfam" id="PF01182">
    <property type="entry name" value="Glucosamine_iso"/>
    <property type="match status" value="1"/>
</dbReference>
<feature type="domain" description="Glucosamine/galactosamine-6-phosphate isomerase" evidence="8">
    <location>
        <begin position="7"/>
        <end position="227"/>
    </location>
</feature>
<dbReference type="PANTHER" id="PTHR11054">
    <property type="entry name" value="6-PHOSPHOGLUCONOLACTONASE"/>
    <property type="match status" value="1"/>
</dbReference>
<dbReference type="InterPro" id="IPR005900">
    <property type="entry name" value="6-phosphogluconolactonase_DevB"/>
</dbReference>
<dbReference type="SUPFAM" id="SSF100950">
    <property type="entry name" value="NagB/RpiA/CoA transferase-like"/>
    <property type="match status" value="1"/>
</dbReference>
<dbReference type="GO" id="GO:0005975">
    <property type="term" value="P:carbohydrate metabolic process"/>
    <property type="evidence" value="ECO:0007669"/>
    <property type="project" value="UniProtKB-UniRule"/>
</dbReference>
<evidence type="ECO:0000256" key="4">
    <source>
        <dbReference type="ARBA" id="ARBA00010662"/>
    </source>
</evidence>
<comment type="similarity">
    <text evidence="4 7">Belongs to the glucosamine/galactosamine-6-phosphate isomerase family. 6-phosphogluconolactonase subfamily.</text>
</comment>
<evidence type="ECO:0000256" key="7">
    <source>
        <dbReference type="RuleBase" id="RU365095"/>
    </source>
</evidence>
<evidence type="ECO:0000256" key="2">
    <source>
        <dbReference type="ARBA" id="ARBA00002681"/>
    </source>
</evidence>
<protein>
    <recommendedName>
        <fullName evidence="6 7">6-phosphogluconolactonase</fullName>
        <shortName evidence="7">6PGL</shortName>
        <ecNumber evidence="5 7">3.1.1.31</ecNumber>
    </recommendedName>
</protein>
<dbReference type="PANTHER" id="PTHR11054:SF0">
    <property type="entry name" value="6-PHOSPHOGLUCONOLACTONASE"/>
    <property type="match status" value="1"/>
</dbReference>
<dbReference type="InterPro" id="IPR039104">
    <property type="entry name" value="6PGL"/>
</dbReference>
<comment type="caution">
    <text evidence="9">The sequence shown here is derived from an EMBL/GenBank/DDBJ whole genome shotgun (WGS) entry which is preliminary data.</text>
</comment>
<evidence type="ECO:0000259" key="8">
    <source>
        <dbReference type="Pfam" id="PF01182"/>
    </source>
</evidence>
<dbReference type="RefSeq" id="WP_214184777.1">
    <property type="nucleotide sequence ID" value="NZ_BSDS01000002.1"/>
</dbReference>
<accession>A0A9W6G3Y2</accession>
<dbReference type="GO" id="GO:0017057">
    <property type="term" value="F:6-phosphogluconolactonase activity"/>
    <property type="evidence" value="ECO:0007669"/>
    <property type="project" value="UniProtKB-UniRule"/>
</dbReference>
<dbReference type="NCBIfam" id="TIGR01198">
    <property type="entry name" value="pgl"/>
    <property type="match status" value="1"/>
</dbReference>
<proteinExistence type="inferred from homology"/>
<dbReference type="Proteomes" id="UP001144352">
    <property type="component" value="Unassembled WGS sequence"/>
</dbReference>
<comment type="function">
    <text evidence="2 7">Hydrolysis of 6-phosphogluconolactone to 6-phosphogluconate.</text>
</comment>
<reference evidence="9" key="1">
    <citation type="submission" date="2022-12" db="EMBL/GenBank/DDBJ databases">
        <title>Reference genome sequencing for broad-spectrum identification of bacterial and archaeal isolates by mass spectrometry.</title>
        <authorList>
            <person name="Sekiguchi Y."/>
            <person name="Tourlousse D.M."/>
        </authorList>
    </citation>
    <scope>NUCLEOTIDE SEQUENCE</scope>
    <source>
        <strain evidence="9">H2</strain>
    </source>
</reference>
<dbReference type="AlphaFoldDB" id="A0A9W6G3Y2"/>
<evidence type="ECO:0000313" key="10">
    <source>
        <dbReference type="Proteomes" id="UP001144352"/>
    </source>
</evidence>
<dbReference type="CDD" id="cd01400">
    <property type="entry name" value="6PGL"/>
    <property type="match status" value="1"/>
</dbReference>
<organism evidence="9 10">
    <name type="scientific">Geobacter hydrogenophilus</name>
    <dbReference type="NCBI Taxonomy" id="40983"/>
    <lineage>
        <taxon>Bacteria</taxon>
        <taxon>Pseudomonadati</taxon>
        <taxon>Thermodesulfobacteriota</taxon>
        <taxon>Desulfuromonadia</taxon>
        <taxon>Geobacterales</taxon>
        <taxon>Geobacteraceae</taxon>
        <taxon>Geobacter</taxon>
    </lineage>
</organism>
<evidence type="ECO:0000313" key="9">
    <source>
        <dbReference type="EMBL" id="GLI39955.1"/>
    </source>
</evidence>
<comment type="pathway">
    <text evidence="3 7">Carbohydrate degradation; pentose phosphate pathway; D-ribulose 5-phosphate from D-glucose 6-phosphate (oxidative stage): step 2/3.</text>
</comment>
<dbReference type="GO" id="GO:0006098">
    <property type="term" value="P:pentose-phosphate shunt"/>
    <property type="evidence" value="ECO:0007669"/>
    <property type="project" value="InterPro"/>
</dbReference>